<gene>
    <name evidence="3" type="ORF">CCMP2556_LOCUS14266</name>
</gene>
<name>A0ABP0K2F3_9DINO</name>
<proteinExistence type="predicted"/>
<keyword evidence="1" id="KW-0175">Coiled coil</keyword>
<keyword evidence="2" id="KW-0732">Signal</keyword>
<keyword evidence="4" id="KW-1185">Reference proteome</keyword>
<evidence type="ECO:0000256" key="2">
    <source>
        <dbReference type="SAM" id="SignalP"/>
    </source>
</evidence>
<organism evidence="3 4">
    <name type="scientific">Durusdinium trenchii</name>
    <dbReference type="NCBI Taxonomy" id="1381693"/>
    <lineage>
        <taxon>Eukaryota</taxon>
        <taxon>Sar</taxon>
        <taxon>Alveolata</taxon>
        <taxon>Dinophyceae</taxon>
        <taxon>Suessiales</taxon>
        <taxon>Symbiodiniaceae</taxon>
        <taxon>Durusdinium</taxon>
    </lineage>
</organism>
<protein>
    <submittedName>
        <fullName evidence="3">Uncharacterized protein</fullName>
    </submittedName>
</protein>
<feature type="coiled-coil region" evidence="1">
    <location>
        <begin position="338"/>
        <end position="376"/>
    </location>
</feature>
<feature type="chain" id="PRO_5047481115" evidence="2">
    <location>
        <begin position="23"/>
        <end position="393"/>
    </location>
</feature>
<dbReference type="EMBL" id="CAXAMN010007247">
    <property type="protein sequence ID" value="CAK9020955.1"/>
    <property type="molecule type" value="Genomic_DNA"/>
</dbReference>
<evidence type="ECO:0000256" key="1">
    <source>
        <dbReference type="SAM" id="Coils"/>
    </source>
</evidence>
<reference evidence="3 4" key="1">
    <citation type="submission" date="2024-02" db="EMBL/GenBank/DDBJ databases">
        <authorList>
            <person name="Chen Y."/>
            <person name="Shah S."/>
            <person name="Dougan E. K."/>
            <person name="Thang M."/>
            <person name="Chan C."/>
        </authorList>
    </citation>
    <scope>NUCLEOTIDE SEQUENCE [LARGE SCALE GENOMIC DNA]</scope>
</reference>
<sequence length="393" mass="43658">MIYPIQRFFGAALAVCLVPVAGQCESVSCERQPPQRSKGASTASAARSILLLQRSTAWRSLGWRGSNSSHSAWDGCSRTPCSARAGGHLNSSGAERPSLKIFKRWESVPPERTVRKRRTTLVQSLQEVFQSENASQPIGEPLSEQDVDQMDVDYSSEEDQKRWSKLLPLELHLAGVTLAKVLDDYADEKSSGELLGPSGVRSLASLLLLFRQELAQACKVHRKKILMNAIFGRFLRASSSSILKSTSGIYPIDAGRASLVSTVVPFNERLGEEVVVRFFVQPRGDGDDFESLVNSLQDQLSDSNSTLMKGNLSALLKHASLTTGYQDVSGFTTIPMERRLAQTQLDVARRELQEKEEELRNEQDVLAQRRQAARRSVEVLKGKLKALWWALER</sequence>
<feature type="signal peptide" evidence="2">
    <location>
        <begin position="1"/>
        <end position="22"/>
    </location>
</feature>
<dbReference type="Proteomes" id="UP001642484">
    <property type="component" value="Unassembled WGS sequence"/>
</dbReference>
<comment type="caution">
    <text evidence="3">The sequence shown here is derived from an EMBL/GenBank/DDBJ whole genome shotgun (WGS) entry which is preliminary data.</text>
</comment>
<evidence type="ECO:0000313" key="4">
    <source>
        <dbReference type="Proteomes" id="UP001642484"/>
    </source>
</evidence>
<evidence type="ECO:0000313" key="3">
    <source>
        <dbReference type="EMBL" id="CAK9020955.1"/>
    </source>
</evidence>
<accession>A0ABP0K2F3</accession>